<protein>
    <submittedName>
        <fullName evidence="1">Uncharacterized protein</fullName>
    </submittedName>
</protein>
<dbReference type="EMBL" id="LR798393">
    <property type="protein sequence ID" value="CAB5228680.1"/>
    <property type="molecule type" value="Genomic_DNA"/>
</dbReference>
<evidence type="ECO:0000313" key="4">
    <source>
        <dbReference type="EMBL" id="CAB5228680.1"/>
    </source>
</evidence>
<evidence type="ECO:0000313" key="2">
    <source>
        <dbReference type="EMBL" id="CAB4183738.1"/>
    </source>
</evidence>
<dbReference type="EMBL" id="LR797057">
    <property type="protein sequence ID" value="CAB4183738.1"/>
    <property type="molecule type" value="Genomic_DNA"/>
</dbReference>
<reference evidence="1" key="1">
    <citation type="submission" date="2020-04" db="EMBL/GenBank/DDBJ databases">
        <authorList>
            <person name="Chiriac C."/>
            <person name="Salcher M."/>
            <person name="Ghai R."/>
            <person name="Kavagutti S V."/>
        </authorList>
    </citation>
    <scope>NUCLEOTIDE SEQUENCE</scope>
</reference>
<evidence type="ECO:0000313" key="3">
    <source>
        <dbReference type="EMBL" id="CAB4213993.1"/>
    </source>
</evidence>
<name>A0A6J5N451_9CAUD</name>
<dbReference type="EMBL" id="LR797403">
    <property type="protein sequence ID" value="CAB4213993.1"/>
    <property type="molecule type" value="Genomic_DNA"/>
</dbReference>
<proteinExistence type="predicted"/>
<organism evidence="1">
    <name type="scientific">uncultured Caudovirales phage</name>
    <dbReference type="NCBI Taxonomy" id="2100421"/>
    <lineage>
        <taxon>Viruses</taxon>
        <taxon>Duplodnaviria</taxon>
        <taxon>Heunggongvirae</taxon>
        <taxon>Uroviricota</taxon>
        <taxon>Caudoviricetes</taxon>
        <taxon>Peduoviridae</taxon>
        <taxon>Maltschvirus</taxon>
        <taxon>Maltschvirus maltsch</taxon>
    </lineage>
</organism>
<accession>A0A6J5N451</accession>
<gene>
    <name evidence="2" type="ORF">UFOVP1099_3</name>
    <name evidence="3" type="ORF">UFOVP1460_8</name>
    <name evidence="4" type="ORF">UFOVP1548_21</name>
    <name evidence="1" type="ORF">UFOVP582_51</name>
</gene>
<dbReference type="EMBL" id="LR796571">
    <property type="protein sequence ID" value="CAB4152103.1"/>
    <property type="molecule type" value="Genomic_DNA"/>
</dbReference>
<evidence type="ECO:0000313" key="1">
    <source>
        <dbReference type="EMBL" id="CAB4152103.1"/>
    </source>
</evidence>
<sequence>MATDLASSYYNYYGLSQADLLRRRGLESIANQQAAALGQQRGQRSIDALAKQYFEGFQPEMAKYGTRGLAGPNVASGIQRKGLERYVADTQTGLGTAYQSMQDELNKIAQQEAIAGGDIDAYMKQQELLKQQQIYDAASALKQYSGY</sequence>